<gene>
    <name evidence="1" type="ORF">M8818_007232</name>
</gene>
<dbReference type="EMBL" id="JAMKPW020000042">
    <property type="protein sequence ID" value="KAK8196080.1"/>
    <property type="molecule type" value="Genomic_DNA"/>
</dbReference>
<keyword evidence="2" id="KW-1185">Reference proteome</keyword>
<evidence type="ECO:0000313" key="2">
    <source>
        <dbReference type="Proteomes" id="UP001320706"/>
    </source>
</evidence>
<name>A0ACC3S4C5_9PEZI</name>
<organism evidence="1 2">
    <name type="scientific">Zalaria obscura</name>
    <dbReference type="NCBI Taxonomy" id="2024903"/>
    <lineage>
        <taxon>Eukaryota</taxon>
        <taxon>Fungi</taxon>
        <taxon>Dikarya</taxon>
        <taxon>Ascomycota</taxon>
        <taxon>Pezizomycotina</taxon>
        <taxon>Dothideomycetes</taxon>
        <taxon>Dothideomycetidae</taxon>
        <taxon>Dothideales</taxon>
        <taxon>Zalariaceae</taxon>
        <taxon>Zalaria</taxon>
    </lineage>
</organism>
<dbReference type="Proteomes" id="UP001320706">
    <property type="component" value="Unassembled WGS sequence"/>
</dbReference>
<sequence length="541" mass="59900">MEPKEEQQTETRDFIPNAHNNGLAQSITKSQEDEVDRLDDIELGPRATYINTGAAAHLSQEHRDYLIARHGTLELDPIPSADPADPYNWPSWKKNANLILVAFHAMMTTFTAAAIIPAYENIAEDLHTTVQGASYLTSLQILILGFAPLFWKPLANRYGRRPIWLLSTIGSLVCNIGCAESHSYGAMAASRALVAFFISPAIAIGSGVVTETFFKRQRGKYMGIWTVLVTLGPPSGPFFMGFVAYHVGYRWIFWILAIVNGVQFIAYLFLGPETRYLRQGVPHQGSAFKQEYLTFARLDPAPFSFYEFIQPLSLFRYTSIAVPTLAYTIVFGFASVLLTVEIPQIFIPKFGFNPQQLGLQFLGIIIGTIIGEQLGGALSDYWMNRRARAHPDARPSPEFRLWLSYLGFLLTIVGIIVFGVRTEQAATGHWNVTPIVGIAIAGCGNQIVTTVLVTYAVDCHLEQSASIGVFVNLVRSTWGFIGPFWFPDMFAAVGIAGSAGIMCGVIAVVSVLPIILLQWRGHGWRERKMARVENANVTPQM</sequence>
<proteinExistence type="predicted"/>
<accession>A0ACC3S4C5</accession>
<reference evidence="1" key="1">
    <citation type="submission" date="2024-02" db="EMBL/GenBank/DDBJ databases">
        <title>Metagenome Assembled Genome of Zalaria obscura JY119.</title>
        <authorList>
            <person name="Vighnesh L."/>
            <person name="Jagadeeshwari U."/>
            <person name="Venkata Ramana C."/>
            <person name="Sasikala C."/>
        </authorList>
    </citation>
    <scope>NUCLEOTIDE SEQUENCE</scope>
    <source>
        <strain evidence="1">JY119</strain>
    </source>
</reference>
<evidence type="ECO:0000313" key="1">
    <source>
        <dbReference type="EMBL" id="KAK8196080.1"/>
    </source>
</evidence>
<comment type="caution">
    <text evidence="1">The sequence shown here is derived from an EMBL/GenBank/DDBJ whole genome shotgun (WGS) entry which is preliminary data.</text>
</comment>
<protein>
    <submittedName>
        <fullName evidence="1">Uncharacterized protein</fullName>
    </submittedName>
</protein>